<dbReference type="InterPro" id="IPR046960">
    <property type="entry name" value="PPR_At4g14850-like_plant"/>
</dbReference>
<dbReference type="GO" id="GO:0009451">
    <property type="term" value="P:RNA modification"/>
    <property type="evidence" value="ECO:0007669"/>
    <property type="project" value="InterPro"/>
</dbReference>
<feature type="repeat" description="PPR" evidence="3">
    <location>
        <begin position="538"/>
        <end position="573"/>
    </location>
</feature>
<reference evidence="5" key="2">
    <citation type="submission" date="2025-08" db="UniProtKB">
        <authorList>
            <consortium name="RefSeq"/>
        </authorList>
    </citation>
    <scope>IDENTIFICATION</scope>
    <source>
        <tissue evidence="5">Young leaves</tissue>
    </source>
</reference>
<reference evidence="4" key="1">
    <citation type="journal article" date="2019" name="Nat. Commun.">
        <title>Genome-wide association mapping of date palm fruit traits.</title>
        <authorList>
            <person name="Hazzouri K.M."/>
            <person name="Gros-Balthazard M."/>
            <person name="Flowers J.M."/>
            <person name="Copetti D."/>
            <person name="Lemansour A."/>
            <person name="Lebrun M."/>
            <person name="Masmoudi K."/>
            <person name="Ferrand S."/>
            <person name="Dhar M.I."/>
            <person name="Fresquez Z.A."/>
            <person name="Rosas U."/>
            <person name="Zhang J."/>
            <person name="Talag J."/>
            <person name="Lee S."/>
            <person name="Kudrna D."/>
            <person name="Powell R.F."/>
            <person name="Leitch I.J."/>
            <person name="Krueger R.R."/>
            <person name="Wing R.A."/>
            <person name="Amiri K.M.A."/>
            <person name="Purugganan M.D."/>
        </authorList>
    </citation>
    <scope>NUCLEOTIDE SEQUENCE [LARGE SCALE GENOMIC DNA]</scope>
    <source>
        <strain evidence="4">cv. Khalas</strain>
    </source>
</reference>
<dbReference type="AlphaFoldDB" id="A0A8B7D185"/>
<proteinExistence type="inferred from homology"/>
<evidence type="ECO:0000256" key="3">
    <source>
        <dbReference type="PROSITE-ProRule" id="PRU00708"/>
    </source>
</evidence>
<dbReference type="FunFam" id="1.25.40.10:FF:000797">
    <property type="entry name" value="Pentatricopeptide repeat-containing protein chloroplastic"/>
    <property type="match status" value="1"/>
</dbReference>
<dbReference type="OrthoDB" id="772568at2759"/>
<sequence>MTVDLRLCSYWLRSCVAPRFRSQGQQLHQLLLKSGHASSLFASNCLLQMYARCCPNLTDARSLFDEMPHRNCFAWNLLLDACLKSGDPSAALELFDSMPERNTFSWNAIVTGLVRCGDLENARRLFEEMPMTDAVACNAIIHGYVRRGQVHEAFRLFKKMGSDFVGPSSPCNDSFVLATVLSACADHVAHDFGKQIHARIVMSQVDLDTVLGSTLVNMYAKCEDFDSACLVLDSMLEPDDFSLSALISGYAGHGSLVDARKVFDRRENPGVVLWNSMINGCVINDQGEEALHLFRRMRREGVMPDSSTLVSLLGASMSFSELEYGKQLHACCFRHGLIENIVVASALIDSYSKSGYWEDACKVFGELKKHDTVVLNSMINVYSNCGRIVDARRIFESIPSKSLISWNSMIVGYSQNGCVIDALELFCEMHQLDLRPDKVALASAVSACASICLLGLGEQIFARATVVGLESDIIISSSIIDLYCKCGGVSQGLRLFNEMRKFDVVLWNSMLMGYASNGYGIEVLELFETMRNAGVSPNVVTFIAVLSGCCHCGLIEEGLRWFHRMKGDYGIEPVVEHYSCIVDLLVRAGRLKEAVDFIDKMPFEADASMWTSVLGGCKAHGEEALGNKVAEKLIELNPQHSGSYVQLSSIYAAHGDWESSIQVRRMMRERRIKKNPGFSWM</sequence>
<dbReference type="PANTHER" id="PTHR47926">
    <property type="entry name" value="PENTATRICOPEPTIDE REPEAT-CONTAINING PROTEIN"/>
    <property type="match status" value="1"/>
</dbReference>
<feature type="repeat" description="PPR" evidence="3">
    <location>
        <begin position="133"/>
        <end position="167"/>
    </location>
</feature>
<feature type="repeat" description="PPR" evidence="3">
    <location>
        <begin position="402"/>
        <end position="436"/>
    </location>
</feature>
<dbReference type="KEGG" id="pda:103722223"/>
<dbReference type="InterPro" id="IPR011990">
    <property type="entry name" value="TPR-like_helical_dom_sf"/>
</dbReference>
<dbReference type="RefSeq" id="XP_008810920.2">
    <property type="nucleotide sequence ID" value="XM_008812698.4"/>
</dbReference>
<protein>
    <submittedName>
        <fullName evidence="5">Pentatricopeptide repeat-containing protein At1g77010, mitochondrial</fullName>
    </submittedName>
</protein>
<dbReference type="Pfam" id="PF20431">
    <property type="entry name" value="E_motif"/>
    <property type="match status" value="1"/>
</dbReference>
<dbReference type="SUPFAM" id="SSF48452">
    <property type="entry name" value="TPR-like"/>
    <property type="match status" value="1"/>
</dbReference>
<gene>
    <name evidence="5" type="primary">LOC103722223</name>
</gene>
<dbReference type="GO" id="GO:0003723">
    <property type="term" value="F:RNA binding"/>
    <property type="evidence" value="ECO:0007669"/>
    <property type="project" value="InterPro"/>
</dbReference>
<dbReference type="Pfam" id="PF01535">
    <property type="entry name" value="PPR"/>
    <property type="match status" value="8"/>
</dbReference>
<evidence type="ECO:0000256" key="2">
    <source>
        <dbReference type="ARBA" id="ARBA00061659"/>
    </source>
</evidence>
<organism evidence="4 5">
    <name type="scientific">Phoenix dactylifera</name>
    <name type="common">Date palm</name>
    <dbReference type="NCBI Taxonomy" id="42345"/>
    <lineage>
        <taxon>Eukaryota</taxon>
        <taxon>Viridiplantae</taxon>
        <taxon>Streptophyta</taxon>
        <taxon>Embryophyta</taxon>
        <taxon>Tracheophyta</taxon>
        <taxon>Spermatophyta</taxon>
        <taxon>Magnoliopsida</taxon>
        <taxon>Liliopsida</taxon>
        <taxon>Arecaceae</taxon>
        <taxon>Coryphoideae</taxon>
        <taxon>Phoeniceae</taxon>
        <taxon>Phoenix</taxon>
    </lineage>
</organism>
<feature type="repeat" description="PPR" evidence="3">
    <location>
        <begin position="71"/>
        <end position="105"/>
    </location>
</feature>
<name>A0A8B7D185_PHODC</name>
<dbReference type="GeneID" id="103722223"/>
<keyword evidence="1" id="KW-0677">Repeat</keyword>
<accession>A0A8B7D185</accession>
<dbReference type="InterPro" id="IPR002885">
    <property type="entry name" value="PPR_rpt"/>
</dbReference>
<evidence type="ECO:0000313" key="5">
    <source>
        <dbReference type="RefSeq" id="XP_008810920.2"/>
    </source>
</evidence>
<dbReference type="Pfam" id="PF13041">
    <property type="entry name" value="PPR_2"/>
    <property type="match status" value="3"/>
</dbReference>
<feature type="repeat" description="PPR" evidence="3">
    <location>
        <begin position="340"/>
        <end position="374"/>
    </location>
</feature>
<evidence type="ECO:0000256" key="1">
    <source>
        <dbReference type="ARBA" id="ARBA00022737"/>
    </source>
</evidence>
<dbReference type="InterPro" id="IPR046848">
    <property type="entry name" value="E_motif"/>
</dbReference>
<comment type="similarity">
    <text evidence="2">Belongs to the PPR family. PCMP-E subfamily.</text>
</comment>
<dbReference type="NCBIfam" id="TIGR00756">
    <property type="entry name" value="PPR"/>
    <property type="match status" value="8"/>
</dbReference>
<evidence type="ECO:0000313" key="4">
    <source>
        <dbReference type="Proteomes" id="UP000228380"/>
    </source>
</evidence>
<dbReference type="PANTHER" id="PTHR47926:SF392">
    <property type="entry name" value="PENTATRICOPEPTIDE REPEAT-CONTAINING PROTEIN"/>
    <property type="match status" value="1"/>
</dbReference>
<dbReference type="Proteomes" id="UP000228380">
    <property type="component" value="Chromosome 1"/>
</dbReference>
<feature type="repeat" description="PPR" evidence="3">
    <location>
        <begin position="503"/>
        <end position="537"/>
    </location>
</feature>
<dbReference type="Gene3D" id="1.25.40.10">
    <property type="entry name" value="Tetratricopeptide repeat domain"/>
    <property type="match status" value="6"/>
</dbReference>
<feature type="repeat" description="PPR" evidence="3">
    <location>
        <begin position="270"/>
        <end position="304"/>
    </location>
</feature>
<dbReference type="FunFam" id="1.25.40.10:FF:000205">
    <property type="entry name" value="Pentatricopeptide repeat-containing protein, mitochondrial"/>
    <property type="match status" value="1"/>
</dbReference>
<dbReference type="GO" id="GO:0005739">
    <property type="term" value="C:mitochondrion"/>
    <property type="evidence" value="ECO:0007669"/>
    <property type="project" value="UniProtKB-ARBA"/>
</dbReference>
<feature type="repeat" description="PPR" evidence="3">
    <location>
        <begin position="472"/>
        <end position="502"/>
    </location>
</feature>
<dbReference type="PROSITE" id="PS51375">
    <property type="entry name" value="PPR"/>
    <property type="match status" value="8"/>
</dbReference>
<keyword evidence="4" id="KW-1185">Reference proteome</keyword>